<keyword evidence="3" id="KW-0805">Transcription regulation</keyword>
<dbReference type="InterPro" id="IPR051615">
    <property type="entry name" value="Transcr_Regulatory_Elem"/>
</dbReference>
<dbReference type="HOGENOM" id="CLU_004291_4_0_1"/>
<feature type="region of interest" description="Disordered" evidence="7">
    <location>
        <begin position="87"/>
        <end position="167"/>
    </location>
</feature>
<keyword evidence="2" id="KW-0862">Zinc</keyword>
<dbReference type="PANTHER" id="PTHR31313">
    <property type="entry name" value="TY1 ENHANCER ACTIVATOR"/>
    <property type="match status" value="1"/>
</dbReference>
<keyword evidence="5" id="KW-0804">Transcription</keyword>
<dbReference type="InterPro" id="IPR007219">
    <property type="entry name" value="XnlR_reg_dom"/>
</dbReference>
<dbReference type="SMART" id="SM00906">
    <property type="entry name" value="Fungal_trans"/>
    <property type="match status" value="1"/>
</dbReference>
<comment type="caution">
    <text evidence="9">The sequence shown here is derived from an EMBL/GenBank/DDBJ whole genome shotgun (WGS) entry which is preliminary data.</text>
</comment>
<dbReference type="GO" id="GO:0008270">
    <property type="term" value="F:zinc ion binding"/>
    <property type="evidence" value="ECO:0007669"/>
    <property type="project" value="InterPro"/>
</dbReference>
<evidence type="ECO:0000256" key="5">
    <source>
        <dbReference type="ARBA" id="ARBA00023163"/>
    </source>
</evidence>
<evidence type="ECO:0000256" key="3">
    <source>
        <dbReference type="ARBA" id="ARBA00023015"/>
    </source>
</evidence>
<accession>A0A086T6Q4</accession>
<dbReference type="GO" id="GO:0006351">
    <property type="term" value="P:DNA-templated transcription"/>
    <property type="evidence" value="ECO:0007669"/>
    <property type="project" value="InterPro"/>
</dbReference>
<proteinExistence type="predicted"/>
<dbReference type="EMBL" id="JPKY01000038">
    <property type="protein sequence ID" value="KFH45036.1"/>
    <property type="molecule type" value="Genomic_DNA"/>
</dbReference>
<organism evidence="9 10">
    <name type="scientific">Hapsidospora chrysogenum (strain ATCC 11550 / CBS 779.69 / DSM 880 / IAM 14645 / JCM 23072 / IMI 49137)</name>
    <name type="common">Acremonium chrysogenum</name>
    <dbReference type="NCBI Taxonomy" id="857340"/>
    <lineage>
        <taxon>Eukaryota</taxon>
        <taxon>Fungi</taxon>
        <taxon>Dikarya</taxon>
        <taxon>Ascomycota</taxon>
        <taxon>Pezizomycotina</taxon>
        <taxon>Sordariomycetes</taxon>
        <taxon>Hypocreomycetidae</taxon>
        <taxon>Hypocreales</taxon>
        <taxon>Bionectriaceae</taxon>
        <taxon>Hapsidospora</taxon>
    </lineage>
</organism>
<evidence type="ECO:0000259" key="8">
    <source>
        <dbReference type="SMART" id="SM00906"/>
    </source>
</evidence>
<feature type="domain" description="Xylanolytic transcriptional activator regulatory" evidence="8">
    <location>
        <begin position="354"/>
        <end position="427"/>
    </location>
</feature>
<dbReference type="CDD" id="cd12148">
    <property type="entry name" value="fungal_TF_MHR"/>
    <property type="match status" value="1"/>
</dbReference>
<reference evidence="10" key="1">
    <citation type="journal article" date="2014" name="Genome Announc.">
        <title>Genome sequence and annotation of Acremonium chrysogenum, producer of the beta-lactam antibiotic cephalosporin C.</title>
        <authorList>
            <person name="Terfehr D."/>
            <person name="Dahlmann T.A."/>
            <person name="Specht T."/>
            <person name="Zadra I."/>
            <person name="Kuernsteiner H."/>
            <person name="Kueck U."/>
        </authorList>
    </citation>
    <scope>NUCLEOTIDE SEQUENCE [LARGE SCALE GENOMIC DNA]</scope>
    <source>
        <strain evidence="10">ATCC 11550 / CBS 779.69 / DSM 880 / IAM 14645 / JCM 23072 / IMI 49137</strain>
    </source>
</reference>
<keyword evidence="4" id="KW-0238">DNA-binding</keyword>
<dbReference type="PANTHER" id="PTHR31313:SF81">
    <property type="entry name" value="TY1 ENHANCER ACTIVATOR"/>
    <property type="match status" value="1"/>
</dbReference>
<name>A0A086T6Q4_HAPC1</name>
<evidence type="ECO:0000256" key="4">
    <source>
        <dbReference type="ARBA" id="ARBA00023125"/>
    </source>
</evidence>
<dbReference type="OrthoDB" id="2154091at2759"/>
<evidence type="ECO:0000256" key="6">
    <source>
        <dbReference type="ARBA" id="ARBA00023242"/>
    </source>
</evidence>
<dbReference type="AlphaFoldDB" id="A0A086T6Q4"/>
<gene>
    <name evidence="9" type="ORF">ACRE_041100</name>
</gene>
<evidence type="ECO:0000256" key="2">
    <source>
        <dbReference type="ARBA" id="ARBA00022833"/>
    </source>
</evidence>
<evidence type="ECO:0000313" key="10">
    <source>
        <dbReference type="Proteomes" id="UP000029964"/>
    </source>
</evidence>
<protein>
    <submittedName>
        <fullName evidence="9">Nitrogen assimilation transcription factor-like protein</fullName>
    </submittedName>
</protein>
<evidence type="ECO:0000256" key="7">
    <source>
        <dbReference type="SAM" id="MobiDB-lite"/>
    </source>
</evidence>
<dbReference type="Pfam" id="PF04082">
    <property type="entry name" value="Fungal_trans"/>
    <property type="match status" value="1"/>
</dbReference>
<sequence length="761" mass="83639">MGPDDDEPKCVYPAAKPSLHCLCGLPGSSDKGEGQSACDRCIKTNKPCVIRDDDQRKTPFMRGRMRSLMKRIGTLEQTLVDAGLPVPADVQEDGHAPQSSSQEGIATDTGIEHGGQSSDSSTSASASAPLSSSTAPSSLEPSWASENGSDCLERAEEQSQTYCPPIAAGSQTMATTRFRAGRGSISTARPRIHGGRSRYFGITTNFHIYSDLYQSEMTAKSEAMNEQASRFLERIPGPAHGYLMECFWECYNLVMPVVYKEAFEMDRAALGRDGTYYSGLLHICMLAIGFRYADRTKYNSIDMFSEQRNRESSFHKEAKKLVEHELKMPGGVPSIQALILLGDLECGIGKYNTGWLYAGMASRLCFDLGLHRDMTESSSLTKLERQVRTTTLWVCVTIDRYWGLFLGRPTSIKLSDISLGPTDRPMRDCYPMGVERTLEAEIYEALTRLMELASRLTEISSHVEQQQGMRPDPTSYYRAAGLDQELRDWYHGLDEHLKWSQARLESAPPAYFFLHQQYHTLFILLYRSFIPEGGYEDHPEGGTCIVQQVAGKTCFTHAIEVARIIKAYRQRFEMRTMFVTGMQHATTAALAIVENLSTAAAQPKSQSGALLHLQCLAEALYANAASYFPAKVMSEILSTVINEYRARGENPAMGKQQAAGPGRQIPGGAALECFNSTSGPAADGSQLGVLDDNIDPNLGVLESTAGAWMEAGEAAVPQWNGETDDALGTMLGGDGFPVQGVMLDSEIWESIMNTLSQPLED</sequence>
<evidence type="ECO:0000313" key="9">
    <source>
        <dbReference type="EMBL" id="KFH45036.1"/>
    </source>
</evidence>
<dbReference type="Proteomes" id="UP000029964">
    <property type="component" value="Unassembled WGS sequence"/>
</dbReference>
<keyword evidence="6" id="KW-0539">Nucleus</keyword>
<keyword evidence="1" id="KW-0479">Metal-binding</keyword>
<dbReference type="STRING" id="857340.A0A086T6Q4"/>
<feature type="compositionally biased region" description="Low complexity" evidence="7">
    <location>
        <begin position="117"/>
        <end position="139"/>
    </location>
</feature>
<evidence type="ECO:0000256" key="1">
    <source>
        <dbReference type="ARBA" id="ARBA00022723"/>
    </source>
</evidence>
<keyword evidence="10" id="KW-1185">Reference proteome</keyword>
<dbReference type="GO" id="GO:0003677">
    <property type="term" value="F:DNA binding"/>
    <property type="evidence" value="ECO:0007669"/>
    <property type="project" value="UniProtKB-KW"/>
</dbReference>